<keyword evidence="1" id="KW-0597">Phosphoprotein</keyword>
<name>A0A437QXH1_9PROT</name>
<sequence>MTDTLIFASPIMRTGPEKPASDPWKILVVDDEPDIHAITKIALSDFELDDRRISQLHAYSAKEARSILEENPDIAMLLLDVVMESDGAGLDLVHYIRNVIGNTTMRIVLRTGNPGHAPERRVIAEYDINDYREKSELTTQKLNTVMYTALRSYRDILATEKDKEKLEKLVDTTANLFTKRTPGELAAYAIAQACTLLDPASRQGEQQEKSTENAFMAIVGEDQRISILAASGSFGSLESDTTIDDLPDDLSEDIQVSLAQDRLYHSEGRLVVRMQASENRNYLICIEGVGELRDMDKRLLDMLMRNSVMAFDTMEKANLPPSADIVRIH</sequence>
<keyword evidence="4" id="KW-1185">Reference proteome</keyword>
<dbReference type="Proteomes" id="UP000287447">
    <property type="component" value="Unassembled WGS sequence"/>
</dbReference>
<comment type="caution">
    <text evidence="3">The sequence shown here is derived from an EMBL/GenBank/DDBJ whole genome shotgun (WGS) entry which is preliminary data.</text>
</comment>
<dbReference type="RefSeq" id="WP_127764583.1">
    <property type="nucleotide sequence ID" value="NZ_SADE01000001.1"/>
</dbReference>
<gene>
    <name evidence="3" type="ORF">EOI86_08180</name>
</gene>
<dbReference type="Gene3D" id="3.40.50.2300">
    <property type="match status" value="1"/>
</dbReference>
<feature type="modified residue" description="4-aspartylphosphate" evidence="1">
    <location>
        <position position="80"/>
    </location>
</feature>
<proteinExistence type="predicted"/>
<feature type="domain" description="Response regulatory" evidence="2">
    <location>
        <begin position="25"/>
        <end position="149"/>
    </location>
</feature>
<dbReference type="PROSITE" id="PS50110">
    <property type="entry name" value="RESPONSE_REGULATORY"/>
    <property type="match status" value="1"/>
</dbReference>
<dbReference type="EMBL" id="SADE01000001">
    <property type="protein sequence ID" value="RVU39212.1"/>
    <property type="molecule type" value="Genomic_DNA"/>
</dbReference>
<dbReference type="GO" id="GO:0000160">
    <property type="term" value="P:phosphorelay signal transduction system"/>
    <property type="evidence" value="ECO:0007669"/>
    <property type="project" value="InterPro"/>
</dbReference>
<evidence type="ECO:0000313" key="3">
    <source>
        <dbReference type="EMBL" id="RVU39212.1"/>
    </source>
</evidence>
<evidence type="ECO:0000259" key="2">
    <source>
        <dbReference type="PROSITE" id="PS50110"/>
    </source>
</evidence>
<dbReference type="SUPFAM" id="SSF52172">
    <property type="entry name" value="CheY-like"/>
    <property type="match status" value="1"/>
</dbReference>
<dbReference type="InterPro" id="IPR001789">
    <property type="entry name" value="Sig_transdc_resp-reg_receiver"/>
</dbReference>
<dbReference type="InterPro" id="IPR021800">
    <property type="entry name" value="DUF3369"/>
</dbReference>
<accession>A0A437QXH1</accession>
<dbReference type="OrthoDB" id="7326651at2"/>
<organism evidence="3 4">
    <name type="scientific">Hwanghaeella grinnelliae</name>
    <dbReference type="NCBI Taxonomy" id="2500179"/>
    <lineage>
        <taxon>Bacteria</taxon>
        <taxon>Pseudomonadati</taxon>
        <taxon>Pseudomonadota</taxon>
        <taxon>Alphaproteobacteria</taxon>
        <taxon>Rhodospirillales</taxon>
        <taxon>Rhodospirillaceae</taxon>
        <taxon>Hwanghaeella</taxon>
    </lineage>
</organism>
<reference evidence="4" key="1">
    <citation type="submission" date="2019-01" db="EMBL/GenBank/DDBJ databases">
        <title>Gri0909 isolated from a small marine red alga.</title>
        <authorList>
            <person name="Kim J."/>
            <person name="Jeong S.E."/>
            <person name="Jeon C.O."/>
        </authorList>
    </citation>
    <scope>NUCLEOTIDE SEQUENCE [LARGE SCALE GENOMIC DNA]</scope>
    <source>
        <strain evidence="4">Gri0909</strain>
    </source>
</reference>
<dbReference type="SMART" id="SM00448">
    <property type="entry name" value="REC"/>
    <property type="match status" value="1"/>
</dbReference>
<dbReference type="Pfam" id="PF11849">
    <property type="entry name" value="DUF3369"/>
    <property type="match status" value="1"/>
</dbReference>
<protein>
    <submittedName>
        <fullName evidence="3">DUF3369 domain-containing protein</fullName>
    </submittedName>
</protein>
<dbReference type="InterPro" id="IPR011006">
    <property type="entry name" value="CheY-like_superfamily"/>
</dbReference>
<evidence type="ECO:0000313" key="4">
    <source>
        <dbReference type="Proteomes" id="UP000287447"/>
    </source>
</evidence>
<evidence type="ECO:0000256" key="1">
    <source>
        <dbReference type="PROSITE-ProRule" id="PRU00169"/>
    </source>
</evidence>
<dbReference type="AlphaFoldDB" id="A0A437QXH1"/>